<dbReference type="AlphaFoldDB" id="X0YHH8"/>
<reference evidence="1" key="1">
    <citation type="journal article" date="2014" name="Front. Microbiol.">
        <title>High frequency of phylogenetically diverse reductive dehalogenase-homologous genes in deep subseafloor sedimentary metagenomes.</title>
        <authorList>
            <person name="Kawai M."/>
            <person name="Futagami T."/>
            <person name="Toyoda A."/>
            <person name="Takaki Y."/>
            <person name="Nishi S."/>
            <person name="Hori S."/>
            <person name="Arai W."/>
            <person name="Tsubouchi T."/>
            <person name="Morono Y."/>
            <person name="Uchiyama I."/>
            <person name="Ito T."/>
            <person name="Fujiyama A."/>
            <person name="Inagaki F."/>
            <person name="Takami H."/>
        </authorList>
    </citation>
    <scope>NUCLEOTIDE SEQUENCE</scope>
    <source>
        <strain evidence="1">Expedition CK06-06</strain>
    </source>
</reference>
<organism evidence="1">
    <name type="scientific">marine sediment metagenome</name>
    <dbReference type="NCBI Taxonomy" id="412755"/>
    <lineage>
        <taxon>unclassified sequences</taxon>
        <taxon>metagenomes</taxon>
        <taxon>ecological metagenomes</taxon>
    </lineage>
</organism>
<dbReference type="NCBIfam" id="NF041770">
    <property type="entry name" value="CFI_box_CTERM"/>
    <property type="match status" value="1"/>
</dbReference>
<sequence length="203" mass="22473">GALEEDANLTIFALTDSPHTLPTGMDDIDTFRDYSLEGDPTLNLPVTVTIPYPDADDDGVVDGTSINEIDLQIYCWNASTESWELLVGTVDPVNNTITCESPHLTLFALLAAHPQLFAAAGACFIATACYDSPLAEEVKSLCRFRDDYLLTNKLGRAFVSTYHRLSPPIADYIRDKEHLKTVVRIALKPLIRLSQYLHPTYTP</sequence>
<accession>X0YHH8</accession>
<evidence type="ECO:0008006" key="2">
    <source>
        <dbReference type="Google" id="ProtNLM"/>
    </source>
</evidence>
<comment type="caution">
    <text evidence="1">The sequence shown here is derived from an EMBL/GenBank/DDBJ whole genome shotgun (WGS) entry which is preliminary data.</text>
</comment>
<feature type="non-terminal residue" evidence="1">
    <location>
        <position position="1"/>
    </location>
</feature>
<proteinExistence type="predicted"/>
<evidence type="ECO:0000313" key="1">
    <source>
        <dbReference type="EMBL" id="GAG46652.1"/>
    </source>
</evidence>
<gene>
    <name evidence="1" type="ORF">S01H1_75050</name>
</gene>
<name>X0YHH8_9ZZZZ</name>
<protein>
    <recommendedName>
        <fullName evidence="2">GPS domain-containing protein</fullName>
    </recommendedName>
</protein>
<dbReference type="InterPro" id="IPR049886">
    <property type="entry name" value="CFI_box_CTERM_dom"/>
</dbReference>
<dbReference type="EMBL" id="BARS01050246">
    <property type="protein sequence ID" value="GAG46652.1"/>
    <property type="molecule type" value="Genomic_DNA"/>
</dbReference>